<evidence type="ECO:0000256" key="2">
    <source>
        <dbReference type="ARBA" id="ARBA00022692"/>
    </source>
</evidence>
<proteinExistence type="predicted"/>
<feature type="transmembrane region" description="Helical" evidence="6">
    <location>
        <begin position="85"/>
        <end position="104"/>
    </location>
</feature>
<evidence type="ECO:0000256" key="4">
    <source>
        <dbReference type="ARBA" id="ARBA00023136"/>
    </source>
</evidence>
<dbReference type="EMBL" id="JANUGQ010000010">
    <property type="protein sequence ID" value="MCS0636675.1"/>
    <property type="molecule type" value="Genomic_DNA"/>
</dbReference>
<organism evidence="8 9">
    <name type="scientific">Streptomyces pyxinae</name>
    <dbReference type="NCBI Taxonomy" id="2970734"/>
    <lineage>
        <taxon>Bacteria</taxon>
        <taxon>Bacillati</taxon>
        <taxon>Actinomycetota</taxon>
        <taxon>Actinomycetes</taxon>
        <taxon>Kitasatosporales</taxon>
        <taxon>Streptomycetaceae</taxon>
        <taxon>Streptomyces</taxon>
    </lineage>
</organism>
<feature type="transmembrane region" description="Helical" evidence="6">
    <location>
        <begin position="110"/>
        <end position="129"/>
    </location>
</feature>
<dbReference type="PROSITE" id="PS50850">
    <property type="entry name" value="MFS"/>
    <property type="match status" value="1"/>
</dbReference>
<dbReference type="PANTHER" id="PTHR23527">
    <property type="entry name" value="BLL3282 PROTEIN"/>
    <property type="match status" value="1"/>
</dbReference>
<keyword evidence="3 6" id="KW-1133">Transmembrane helix</keyword>
<keyword evidence="4 6" id="KW-0472">Membrane</keyword>
<feature type="transmembrane region" description="Helical" evidence="6">
    <location>
        <begin position="291"/>
        <end position="310"/>
    </location>
</feature>
<evidence type="ECO:0000259" key="7">
    <source>
        <dbReference type="PROSITE" id="PS50850"/>
    </source>
</evidence>
<feature type="compositionally biased region" description="Pro residues" evidence="5">
    <location>
        <begin position="416"/>
        <end position="425"/>
    </location>
</feature>
<comment type="caution">
    <text evidence="8">The sequence shown here is derived from an EMBL/GenBank/DDBJ whole genome shotgun (WGS) entry which is preliminary data.</text>
</comment>
<keyword evidence="9" id="KW-1185">Reference proteome</keyword>
<dbReference type="RefSeq" id="WP_258787924.1">
    <property type="nucleotide sequence ID" value="NZ_JANUGQ010000010.1"/>
</dbReference>
<feature type="transmembrane region" description="Helical" evidence="6">
    <location>
        <begin position="375"/>
        <end position="394"/>
    </location>
</feature>
<protein>
    <submittedName>
        <fullName evidence="8">MFS transporter</fullName>
    </submittedName>
</protein>
<dbReference type="InterPro" id="IPR036259">
    <property type="entry name" value="MFS_trans_sf"/>
</dbReference>
<evidence type="ECO:0000313" key="8">
    <source>
        <dbReference type="EMBL" id="MCS0636675.1"/>
    </source>
</evidence>
<dbReference type="SUPFAM" id="SSF103473">
    <property type="entry name" value="MFS general substrate transporter"/>
    <property type="match status" value="1"/>
</dbReference>
<dbReference type="Proteomes" id="UP001431313">
    <property type="component" value="Unassembled WGS sequence"/>
</dbReference>
<feature type="transmembrane region" description="Helical" evidence="6">
    <location>
        <begin position="53"/>
        <end position="73"/>
    </location>
</feature>
<feature type="transmembrane region" description="Helical" evidence="6">
    <location>
        <begin position="227"/>
        <end position="247"/>
    </location>
</feature>
<sequence>MQEDIEPPATMDIGRKRWLMLALGTTAQTAACVFVYGVPYLVPALRTEDHLSLAQAGGVIAAPTLGLVVALVAWGAAADHYGERVVLLSGLTLSALALLAGVFVHGPMPLGVTFFLAGAAGASVYAASGRVVMGWFDHRRRGLAMGVRQTSTPLGMGIAALSVPLLADRWGVRGVLLFTTVLTGAVALAVALYVSDPPRPARPATNAFTGKPASPYRTPALWRIHGASALLVWPQFTISAFGLVFLIDALGWSPAGAGRLMALGQLLGAMARIGAGTWSDRVGSRLRPMRRLATATAALTALLALCAHWPSWPAAVVLVVACGLAGSTNGLSFTSTAELAGPHWAGRALGVQNTGQNLIASLTPPLAGALIGTSHYAAAFALATAVAAVALLAVPAGRRPATRPPGPTGTHSGSRPGPPAGSCPG</sequence>
<keyword evidence="2 6" id="KW-0812">Transmembrane</keyword>
<feature type="region of interest" description="Disordered" evidence="5">
    <location>
        <begin position="398"/>
        <end position="425"/>
    </location>
</feature>
<dbReference type="PANTHER" id="PTHR23527:SF1">
    <property type="entry name" value="BLL3282 PROTEIN"/>
    <property type="match status" value="1"/>
</dbReference>
<feature type="transmembrane region" description="Helical" evidence="6">
    <location>
        <begin position="173"/>
        <end position="194"/>
    </location>
</feature>
<dbReference type="InterPro" id="IPR052952">
    <property type="entry name" value="MFS-Transporter"/>
</dbReference>
<comment type="subcellular location">
    <subcellularLocation>
        <location evidence="1">Cell membrane</location>
        <topology evidence="1">Multi-pass membrane protein</topology>
    </subcellularLocation>
</comment>
<dbReference type="InterPro" id="IPR020846">
    <property type="entry name" value="MFS_dom"/>
</dbReference>
<gene>
    <name evidence="8" type="ORF">NX801_13605</name>
</gene>
<evidence type="ECO:0000256" key="5">
    <source>
        <dbReference type="SAM" id="MobiDB-lite"/>
    </source>
</evidence>
<feature type="transmembrane region" description="Helical" evidence="6">
    <location>
        <begin position="18"/>
        <end position="41"/>
    </location>
</feature>
<evidence type="ECO:0000256" key="3">
    <source>
        <dbReference type="ARBA" id="ARBA00022989"/>
    </source>
</evidence>
<accession>A0ABT2CH97</accession>
<evidence type="ECO:0000256" key="1">
    <source>
        <dbReference type="ARBA" id="ARBA00004651"/>
    </source>
</evidence>
<reference evidence="8" key="1">
    <citation type="submission" date="2022-08" db="EMBL/GenBank/DDBJ databases">
        <authorList>
            <person name="Somphong A."/>
            <person name="Phongsopitanun W."/>
        </authorList>
    </citation>
    <scope>NUCLEOTIDE SEQUENCE</scope>
    <source>
        <strain evidence="8">LP05-1</strain>
    </source>
</reference>
<dbReference type="InterPro" id="IPR011701">
    <property type="entry name" value="MFS"/>
</dbReference>
<dbReference type="Gene3D" id="1.20.1250.20">
    <property type="entry name" value="MFS general substrate transporter like domains"/>
    <property type="match status" value="2"/>
</dbReference>
<feature type="domain" description="Major facilitator superfamily (MFS) profile" evidence="7">
    <location>
        <begin position="17"/>
        <end position="402"/>
    </location>
</feature>
<dbReference type="Pfam" id="PF07690">
    <property type="entry name" value="MFS_1"/>
    <property type="match status" value="1"/>
</dbReference>
<evidence type="ECO:0000256" key="6">
    <source>
        <dbReference type="SAM" id="Phobius"/>
    </source>
</evidence>
<name>A0ABT2CH97_9ACTN</name>
<evidence type="ECO:0000313" key="9">
    <source>
        <dbReference type="Proteomes" id="UP001431313"/>
    </source>
</evidence>